<gene>
    <name evidence="1" type="ORF">ACFO3N_03450</name>
</gene>
<evidence type="ECO:0000313" key="1">
    <source>
        <dbReference type="EMBL" id="MFC4476111.1"/>
    </source>
</evidence>
<proteinExistence type="predicted"/>
<dbReference type="Proteomes" id="UP001596003">
    <property type="component" value="Unassembled WGS sequence"/>
</dbReference>
<name>A0ABV8Z7Y3_9FLAO</name>
<dbReference type="EMBL" id="JBHSFY010000002">
    <property type="protein sequence ID" value="MFC4476111.1"/>
    <property type="molecule type" value="Genomic_DNA"/>
</dbReference>
<reference evidence="2" key="1">
    <citation type="journal article" date="2019" name="Int. J. Syst. Evol. Microbiol.">
        <title>The Global Catalogue of Microorganisms (GCM) 10K type strain sequencing project: providing services to taxonomists for standard genome sequencing and annotation.</title>
        <authorList>
            <consortium name="The Broad Institute Genomics Platform"/>
            <consortium name="The Broad Institute Genome Sequencing Center for Infectious Disease"/>
            <person name="Wu L."/>
            <person name="Ma J."/>
        </authorList>
    </citation>
    <scope>NUCLEOTIDE SEQUENCE [LARGE SCALE GENOMIC DNA]</scope>
    <source>
        <strain evidence="2">NBRC 103627</strain>
    </source>
</reference>
<protein>
    <recommendedName>
        <fullName evidence="3">Lipoprotein</fullName>
    </recommendedName>
</protein>
<organism evidence="1 2">
    <name type="scientific">Flavobacterium chungangensis</name>
    <dbReference type="NCBI Taxonomy" id="2708132"/>
    <lineage>
        <taxon>Bacteria</taxon>
        <taxon>Pseudomonadati</taxon>
        <taxon>Bacteroidota</taxon>
        <taxon>Flavobacteriia</taxon>
        <taxon>Flavobacteriales</taxon>
        <taxon>Flavobacteriaceae</taxon>
        <taxon>Flavobacterium</taxon>
    </lineage>
</organism>
<evidence type="ECO:0000313" key="2">
    <source>
        <dbReference type="Proteomes" id="UP001596003"/>
    </source>
</evidence>
<dbReference type="RefSeq" id="WP_379795244.1">
    <property type="nucleotide sequence ID" value="NZ_JBHSFY010000002.1"/>
</dbReference>
<evidence type="ECO:0008006" key="3">
    <source>
        <dbReference type="Google" id="ProtNLM"/>
    </source>
</evidence>
<dbReference type="PROSITE" id="PS51257">
    <property type="entry name" value="PROKAR_LIPOPROTEIN"/>
    <property type="match status" value="1"/>
</dbReference>
<accession>A0ABV8Z7Y3</accession>
<sequence>MKKYILIIFTGMFLSCASTNPKLSAVMKLKNGTSIEGLMTDPSHYVGSKTGKLSIKTANGKVKYKNDEIEKVTIMGQDKIYVPYFKKKFLSLEKNGKIGYLWLTPVKIPQGKASLYSGEKEQTNQHGRYIGTTTFYYVWKNGEEASNYFTSTELGLIVINEGNVFRSMIENVFSDCPELVKKAQNERYKPKNKSAIDIVNEYNSVCGK</sequence>
<keyword evidence="2" id="KW-1185">Reference proteome</keyword>
<comment type="caution">
    <text evidence="1">The sequence shown here is derived from an EMBL/GenBank/DDBJ whole genome shotgun (WGS) entry which is preliminary data.</text>
</comment>